<evidence type="ECO:0000259" key="3">
    <source>
        <dbReference type="Pfam" id="PF00535"/>
    </source>
</evidence>
<evidence type="ECO:0000313" key="5">
    <source>
        <dbReference type="Proteomes" id="UP000281498"/>
    </source>
</evidence>
<dbReference type="PANTHER" id="PTHR22916">
    <property type="entry name" value="GLYCOSYLTRANSFERASE"/>
    <property type="match status" value="1"/>
</dbReference>
<dbReference type="Proteomes" id="UP000281498">
    <property type="component" value="Unassembled WGS sequence"/>
</dbReference>
<proteinExistence type="inferred from homology"/>
<name>A0A3A9KEI2_9BACI</name>
<dbReference type="SUPFAM" id="SSF53448">
    <property type="entry name" value="Nucleotide-diphospho-sugar transferases"/>
    <property type="match status" value="1"/>
</dbReference>
<dbReference type="OrthoDB" id="9815829at2"/>
<feature type="region of interest" description="Disordered" evidence="2">
    <location>
        <begin position="102"/>
        <end position="127"/>
    </location>
</feature>
<gene>
    <name evidence="4" type="ORF">CR203_05975</name>
</gene>
<dbReference type="RefSeq" id="WP_110938381.1">
    <property type="nucleotide sequence ID" value="NZ_KZ614147.1"/>
</dbReference>
<dbReference type="InterPro" id="IPR029044">
    <property type="entry name" value="Nucleotide-diphossugar_trans"/>
</dbReference>
<dbReference type="AlphaFoldDB" id="A0A3A9KEI2"/>
<protein>
    <recommendedName>
        <fullName evidence="3">Glycosyltransferase 2-like domain-containing protein</fullName>
    </recommendedName>
</protein>
<dbReference type="EMBL" id="PDOE01000002">
    <property type="protein sequence ID" value="RKL68043.1"/>
    <property type="molecule type" value="Genomic_DNA"/>
</dbReference>
<comment type="similarity">
    <text evidence="1">Belongs to the glycosyltransferase 2 family.</text>
</comment>
<feature type="compositionally biased region" description="Polar residues" evidence="2">
    <location>
        <begin position="115"/>
        <end position="125"/>
    </location>
</feature>
<reference evidence="4 5" key="1">
    <citation type="submission" date="2017-10" db="EMBL/GenBank/DDBJ databases">
        <title>Bacillus sp. nov., a halophilic bacterium isolated from a Keqin Lake.</title>
        <authorList>
            <person name="Wang H."/>
        </authorList>
    </citation>
    <scope>NUCLEOTIDE SEQUENCE [LARGE SCALE GENOMIC DNA]</scope>
    <source>
        <strain evidence="4 5">KCTC 13187</strain>
    </source>
</reference>
<feature type="region of interest" description="Disordered" evidence="2">
    <location>
        <begin position="1"/>
        <end position="21"/>
    </location>
</feature>
<feature type="domain" description="Glycosyltransferase 2-like" evidence="3">
    <location>
        <begin position="303"/>
        <end position="409"/>
    </location>
</feature>
<sequence length="706" mass="80256">MNGNSSNPLQEQDTAENQTSDVLLRNYEEIEEQIKMAEEKEVNYTKEINHLELELIKVKEQYKTEHRLRKKYKHNYDQIRTSRSWKISSPVRKLLDILKNKEKETGKNEGNQNKQQDNASDSTVSEMPAGNAVTAKDLEKKLFGGFSQYALPELVELKESPRASLFQRTKAASILAKWYNDKNENEKALKELEFMNELKPMKRPNINRIIPELKVLKKLGATKEARKLLWETIDIVGLDAELCLAMAHITDDPAERLTWYNLLYNKSGYSPIELVDPSKPLSIENIDAPSPSVKEGLEDYKVSVIIPAFKAADMIHIALDSLLKQTIKNLEIIVVDDFSPDNTAEVVAKYAEQDSRIKLIKKEVNQGAYMARNTALQHVTGDYITIHDSDDWSHPQKIEVQLKEIVHTPNCKGSLSYLIRALEDTSPVNAGSLLSEKYIMLNSSSLLLHKSVFEKLGAWDSVRVAGDTEFLWRIEQVFGADSIVRVEPKVPFSLALSNETSLTGMTTTHVRTIMYGLRRTYRESFKWWHATNAESHDDLYMDPSKTNRFFPCPIPNVINKPASRFYDAIIIGDFASEQGQQLAENMMERAASKYEKVAIFHWPNYTSDPAAAISDNVYETVRKYQIDLLVTNEEVEAAEVFVISPEVLDYALDSAPVITSSTTYIVNREVEGNEQSKKLKEENLDKTMGLQAEQLSVGEAEAKFNK</sequence>
<keyword evidence="5" id="KW-1185">Reference proteome</keyword>
<dbReference type="CDD" id="cd00761">
    <property type="entry name" value="Glyco_tranf_GTA_type"/>
    <property type="match status" value="1"/>
</dbReference>
<evidence type="ECO:0000313" key="4">
    <source>
        <dbReference type="EMBL" id="RKL68043.1"/>
    </source>
</evidence>
<dbReference type="InterPro" id="IPR001173">
    <property type="entry name" value="Glyco_trans_2-like"/>
</dbReference>
<evidence type="ECO:0000256" key="1">
    <source>
        <dbReference type="ARBA" id="ARBA00006739"/>
    </source>
</evidence>
<accession>A0A3A9KEI2</accession>
<dbReference type="Gene3D" id="3.90.550.10">
    <property type="entry name" value="Spore Coat Polysaccharide Biosynthesis Protein SpsA, Chain A"/>
    <property type="match status" value="1"/>
</dbReference>
<comment type="caution">
    <text evidence="4">The sequence shown here is derived from an EMBL/GenBank/DDBJ whole genome shotgun (WGS) entry which is preliminary data.</text>
</comment>
<organism evidence="4 5">
    <name type="scientific">Salipaludibacillus neizhouensis</name>
    <dbReference type="NCBI Taxonomy" id="885475"/>
    <lineage>
        <taxon>Bacteria</taxon>
        <taxon>Bacillati</taxon>
        <taxon>Bacillota</taxon>
        <taxon>Bacilli</taxon>
        <taxon>Bacillales</taxon>
        <taxon>Bacillaceae</taxon>
    </lineage>
</organism>
<evidence type="ECO:0000256" key="2">
    <source>
        <dbReference type="SAM" id="MobiDB-lite"/>
    </source>
</evidence>
<dbReference type="Pfam" id="PF00535">
    <property type="entry name" value="Glycos_transf_2"/>
    <property type="match status" value="1"/>
</dbReference>